<dbReference type="HOGENOM" id="CLU_1550212_0_0_1"/>
<keyword evidence="3" id="KW-1185">Reference proteome</keyword>
<dbReference type="PhylomeDB" id="K4CDS4"/>
<proteinExistence type="predicted"/>
<organism evidence="2">
    <name type="scientific">Solanum lycopersicum</name>
    <name type="common">Tomato</name>
    <name type="synonym">Lycopersicon esculentum</name>
    <dbReference type="NCBI Taxonomy" id="4081"/>
    <lineage>
        <taxon>Eukaryota</taxon>
        <taxon>Viridiplantae</taxon>
        <taxon>Streptophyta</taxon>
        <taxon>Embryophyta</taxon>
        <taxon>Tracheophyta</taxon>
        <taxon>Spermatophyta</taxon>
        <taxon>Magnoliopsida</taxon>
        <taxon>eudicotyledons</taxon>
        <taxon>Gunneridae</taxon>
        <taxon>Pentapetalae</taxon>
        <taxon>asterids</taxon>
        <taxon>lamiids</taxon>
        <taxon>Solanales</taxon>
        <taxon>Solanaceae</taxon>
        <taxon>Solanoideae</taxon>
        <taxon>Solaneae</taxon>
        <taxon>Solanum</taxon>
        <taxon>Solanum subgen. Lycopersicon</taxon>
    </lineage>
</organism>
<dbReference type="Gramene" id="Solyc07g039480.1.1">
    <property type="protein sequence ID" value="Solyc07g039480.1.1"/>
    <property type="gene ID" value="Solyc07g039480.1"/>
</dbReference>
<reference evidence="2" key="1">
    <citation type="journal article" date="2012" name="Nature">
        <title>The tomato genome sequence provides insights into fleshy fruit evolution.</title>
        <authorList>
            <consortium name="Tomato Genome Consortium"/>
        </authorList>
    </citation>
    <scope>NUCLEOTIDE SEQUENCE [LARGE SCALE GENOMIC DNA]</scope>
    <source>
        <strain evidence="2">cv. Heinz 1706</strain>
    </source>
</reference>
<evidence type="ECO:0000313" key="3">
    <source>
        <dbReference type="Proteomes" id="UP000004994"/>
    </source>
</evidence>
<dbReference type="InParanoid" id="K4CDS4"/>
<name>K4CDS4_SOLLC</name>
<sequence length="173" mass="19176">MGGVSSSHMMDDSVAKDNVGPQFNSPNFDQQIILPMQMDFATVDDVDKPAMEVEKQKGSVEDVTKDSTSSVSISFGIEAVIDALAHGLQNQQINVNSLSEVIPLQLTWSDVFLSDSQLPTQLAVNDIDTKTLTRRNKMASKVLQSLYVHYFGSIYKGKDKIDDHIRPHTLFDD</sequence>
<dbReference type="Proteomes" id="UP000004994">
    <property type="component" value="Chromosome 7"/>
</dbReference>
<dbReference type="PaxDb" id="4081-Solyc07g039480.1.1"/>
<evidence type="ECO:0000256" key="1">
    <source>
        <dbReference type="SAM" id="MobiDB-lite"/>
    </source>
</evidence>
<dbReference type="EnsemblPlants" id="Solyc07g039480.1.1">
    <property type="protein sequence ID" value="Solyc07g039480.1.1"/>
    <property type="gene ID" value="Solyc07g039480.1"/>
</dbReference>
<accession>K4CDS4</accession>
<dbReference type="AlphaFoldDB" id="K4CDS4"/>
<protein>
    <submittedName>
        <fullName evidence="2">Uncharacterized protein</fullName>
    </submittedName>
</protein>
<reference evidence="2" key="2">
    <citation type="submission" date="2015-06" db="UniProtKB">
        <authorList>
            <consortium name="EnsemblPlants"/>
        </authorList>
    </citation>
    <scope>IDENTIFICATION</scope>
    <source>
        <strain evidence="2">cv. Heinz 1706</strain>
    </source>
</reference>
<evidence type="ECO:0000313" key="2">
    <source>
        <dbReference type="EnsemblPlants" id="Solyc07g039480.1.1"/>
    </source>
</evidence>
<feature type="region of interest" description="Disordered" evidence="1">
    <location>
        <begin position="1"/>
        <end position="22"/>
    </location>
</feature>